<reference evidence="1 2" key="1">
    <citation type="journal article" date="2021" name="Elife">
        <title>Chloroplast acquisition without the gene transfer in kleptoplastic sea slugs, Plakobranchus ocellatus.</title>
        <authorList>
            <person name="Maeda T."/>
            <person name="Takahashi S."/>
            <person name="Yoshida T."/>
            <person name="Shimamura S."/>
            <person name="Takaki Y."/>
            <person name="Nagai Y."/>
            <person name="Toyoda A."/>
            <person name="Suzuki Y."/>
            <person name="Arimoto A."/>
            <person name="Ishii H."/>
            <person name="Satoh N."/>
            <person name="Nishiyama T."/>
            <person name="Hasebe M."/>
            <person name="Maruyama T."/>
            <person name="Minagawa J."/>
            <person name="Obokata J."/>
            <person name="Shigenobu S."/>
        </authorList>
    </citation>
    <scope>NUCLEOTIDE SEQUENCE [LARGE SCALE GENOMIC DNA]</scope>
</reference>
<evidence type="ECO:0000313" key="1">
    <source>
        <dbReference type="EMBL" id="GFS10560.1"/>
    </source>
</evidence>
<accession>A0AAV4IKK2</accession>
<sequence length="107" mass="12540">MDDTNYLNKNEPHAFRGVGSRKLTLDLASLNMRDRGRLLDPSQRHCCCCFVFWRIGDMGGPQQPRGWFKSLCLIRRLLSYFQCIGQEYLGILWAYREAAHERSARWA</sequence>
<gene>
    <name evidence="1" type="ORF">ElyMa_003064200</name>
</gene>
<protein>
    <submittedName>
        <fullName evidence="1">Uncharacterized protein</fullName>
    </submittedName>
</protein>
<dbReference type="EMBL" id="BMAT01006342">
    <property type="protein sequence ID" value="GFS10560.1"/>
    <property type="molecule type" value="Genomic_DNA"/>
</dbReference>
<comment type="caution">
    <text evidence="1">The sequence shown here is derived from an EMBL/GenBank/DDBJ whole genome shotgun (WGS) entry which is preliminary data.</text>
</comment>
<dbReference type="AlphaFoldDB" id="A0AAV4IKK2"/>
<dbReference type="Proteomes" id="UP000762676">
    <property type="component" value="Unassembled WGS sequence"/>
</dbReference>
<evidence type="ECO:0000313" key="2">
    <source>
        <dbReference type="Proteomes" id="UP000762676"/>
    </source>
</evidence>
<proteinExistence type="predicted"/>
<organism evidence="1 2">
    <name type="scientific">Elysia marginata</name>
    <dbReference type="NCBI Taxonomy" id="1093978"/>
    <lineage>
        <taxon>Eukaryota</taxon>
        <taxon>Metazoa</taxon>
        <taxon>Spiralia</taxon>
        <taxon>Lophotrochozoa</taxon>
        <taxon>Mollusca</taxon>
        <taxon>Gastropoda</taxon>
        <taxon>Heterobranchia</taxon>
        <taxon>Euthyneura</taxon>
        <taxon>Panpulmonata</taxon>
        <taxon>Sacoglossa</taxon>
        <taxon>Placobranchoidea</taxon>
        <taxon>Plakobranchidae</taxon>
        <taxon>Elysia</taxon>
    </lineage>
</organism>
<name>A0AAV4IKK2_9GAST</name>
<keyword evidence="2" id="KW-1185">Reference proteome</keyword>